<dbReference type="Proteomes" id="UP000007800">
    <property type="component" value="Unassembled WGS sequence"/>
</dbReference>
<proteinExistence type="predicted"/>
<name>C5L9W1_PERM5</name>
<gene>
    <name evidence="1" type="ORF">Pmar_PMAR005979</name>
</gene>
<evidence type="ECO:0000313" key="1">
    <source>
        <dbReference type="EMBL" id="EER06217.1"/>
    </source>
</evidence>
<evidence type="ECO:0000313" key="2">
    <source>
        <dbReference type="Proteomes" id="UP000007800"/>
    </source>
</evidence>
<sequence length="70" mass="8167">MFPVRIVTQLLCNKPHTEEKMEKSQKECPLEKSEDYNQKYRPWATDFQLNGTNTLTVHKPAHLCSTDSDD</sequence>
<dbReference type="EMBL" id="GG680729">
    <property type="protein sequence ID" value="EER06217.1"/>
    <property type="molecule type" value="Genomic_DNA"/>
</dbReference>
<dbReference type="RefSeq" id="XP_002774401.1">
    <property type="nucleotide sequence ID" value="XM_002774355.1"/>
</dbReference>
<dbReference type="GeneID" id="9065686"/>
<feature type="non-terminal residue" evidence="1">
    <location>
        <position position="70"/>
    </location>
</feature>
<organism evidence="2">
    <name type="scientific">Perkinsus marinus (strain ATCC 50983 / TXsc)</name>
    <dbReference type="NCBI Taxonomy" id="423536"/>
    <lineage>
        <taxon>Eukaryota</taxon>
        <taxon>Sar</taxon>
        <taxon>Alveolata</taxon>
        <taxon>Perkinsozoa</taxon>
        <taxon>Perkinsea</taxon>
        <taxon>Perkinsida</taxon>
        <taxon>Perkinsidae</taxon>
        <taxon>Perkinsus</taxon>
    </lineage>
</organism>
<reference evidence="1 2" key="1">
    <citation type="submission" date="2008-07" db="EMBL/GenBank/DDBJ databases">
        <authorList>
            <person name="El-Sayed N."/>
            <person name="Caler E."/>
            <person name="Inman J."/>
            <person name="Amedeo P."/>
            <person name="Hass B."/>
            <person name="Wortman J."/>
        </authorList>
    </citation>
    <scope>NUCLEOTIDE SEQUENCE [LARGE SCALE GENOMIC DNA]</scope>
    <source>
        <strain evidence="2">ATCC 50983 / TXsc</strain>
    </source>
</reference>
<dbReference type="AlphaFoldDB" id="C5L9W1"/>
<keyword evidence="2" id="KW-1185">Reference proteome</keyword>
<dbReference type="InParanoid" id="C5L9W1"/>
<accession>C5L9W1</accession>
<protein>
    <submittedName>
        <fullName evidence="1">Uncharacterized protein</fullName>
    </submittedName>
</protein>